<protein>
    <recommendedName>
        <fullName evidence="5">F-box domain-containing protein</fullName>
    </recommendedName>
</protein>
<dbReference type="InterPro" id="IPR017451">
    <property type="entry name" value="F-box-assoc_interact_dom"/>
</dbReference>
<dbReference type="Pfam" id="PF08268">
    <property type="entry name" value="FBA_3"/>
    <property type="match status" value="1"/>
</dbReference>
<dbReference type="OrthoDB" id="1289414at2759"/>
<proteinExistence type="predicted"/>
<dbReference type="InterPro" id="IPR011043">
    <property type="entry name" value="Gal_Oxase/kelch_b-propeller"/>
</dbReference>
<dbReference type="PANTHER" id="PTHR31672">
    <property type="entry name" value="BNACNNG10540D PROTEIN"/>
    <property type="match status" value="1"/>
</dbReference>
<evidence type="ECO:0000259" key="2">
    <source>
        <dbReference type="Pfam" id="PF08268"/>
    </source>
</evidence>
<evidence type="ECO:0000313" key="4">
    <source>
        <dbReference type="Proteomes" id="UP000824120"/>
    </source>
</evidence>
<dbReference type="Proteomes" id="UP000824120">
    <property type="component" value="Chromosome 9"/>
</dbReference>
<dbReference type="Pfam" id="PF00646">
    <property type="entry name" value="F-box"/>
    <property type="match status" value="1"/>
</dbReference>
<dbReference type="InterPro" id="IPR036047">
    <property type="entry name" value="F-box-like_dom_sf"/>
</dbReference>
<feature type="domain" description="F-box associated beta-propeller type 3" evidence="2">
    <location>
        <begin position="98"/>
        <end position="351"/>
    </location>
</feature>
<evidence type="ECO:0000313" key="3">
    <source>
        <dbReference type="EMBL" id="KAG5588477.1"/>
    </source>
</evidence>
<reference evidence="3 4" key="1">
    <citation type="submission" date="2020-09" db="EMBL/GenBank/DDBJ databases">
        <title>De no assembly of potato wild relative species, Solanum commersonii.</title>
        <authorList>
            <person name="Cho K."/>
        </authorList>
    </citation>
    <scope>NUCLEOTIDE SEQUENCE [LARGE SCALE GENOMIC DNA]</scope>
    <source>
        <strain evidence="3">LZ3.2</strain>
        <tissue evidence="3">Leaf</tissue>
    </source>
</reference>
<dbReference type="InterPro" id="IPR001810">
    <property type="entry name" value="F-box_dom"/>
</dbReference>
<feature type="domain" description="F-box" evidence="1">
    <location>
        <begin position="17"/>
        <end position="48"/>
    </location>
</feature>
<dbReference type="AlphaFoldDB" id="A0A9J5XKX0"/>
<dbReference type="SUPFAM" id="SSF50965">
    <property type="entry name" value="Galactose oxidase, central domain"/>
    <property type="match status" value="1"/>
</dbReference>
<organism evidence="3 4">
    <name type="scientific">Solanum commersonii</name>
    <name type="common">Commerson's wild potato</name>
    <name type="synonym">Commerson's nightshade</name>
    <dbReference type="NCBI Taxonomy" id="4109"/>
    <lineage>
        <taxon>Eukaryota</taxon>
        <taxon>Viridiplantae</taxon>
        <taxon>Streptophyta</taxon>
        <taxon>Embryophyta</taxon>
        <taxon>Tracheophyta</taxon>
        <taxon>Spermatophyta</taxon>
        <taxon>Magnoliopsida</taxon>
        <taxon>eudicotyledons</taxon>
        <taxon>Gunneridae</taxon>
        <taxon>Pentapetalae</taxon>
        <taxon>asterids</taxon>
        <taxon>lamiids</taxon>
        <taxon>Solanales</taxon>
        <taxon>Solanaceae</taxon>
        <taxon>Solanoideae</taxon>
        <taxon>Solaneae</taxon>
        <taxon>Solanum</taxon>
    </lineage>
</organism>
<evidence type="ECO:0000259" key="1">
    <source>
        <dbReference type="Pfam" id="PF00646"/>
    </source>
</evidence>
<comment type="caution">
    <text evidence="3">The sequence shown here is derived from an EMBL/GenBank/DDBJ whole genome shotgun (WGS) entry which is preliminary data.</text>
</comment>
<name>A0A9J5XKX0_SOLCO</name>
<dbReference type="NCBIfam" id="TIGR01640">
    <property type="entry name" value="F_box_assoc_1"/>
    <property type="match status" value="1"/>
</dbReference>
<dbReference type="EMBL" id="JACXVP010000009">
    <property type="protein sequence ID" value="KAG5588477.1"/>
    <property type="molecule type" value="Genomic_DNA"/>
</dbReference>
<keyword evidence="4" id="KW-1185">Reference proteome</keyword>
<accession>A0A9J5XKX0</accession>
<dbReference type="PANTHER" id="PTHR31672:SF13">
    <property type="entry name" value="F-BOX PROTEIN CPR30-LIKE"/>
    <property type="match status" value="1"/>
</dbReference>
<dbReference type="SUPFAM" id="SSF81383">
    <property type="entry name" value="F-box domain"/>
    <property type="match status" value="1"/>
</dbReference>
<sequence length="381" mass="44219">MSKKKSTNSVPCDIPVCILTRLPVKSLLRFQSVSTSWNAIISTYEFKKTILDQSNALGRVKCLSSQGCSWDEFKFINLEYPNVTIEGQEFPLKGFENANVLCSYNGLVLLKNPRAYKRFVLWNPSTRQCQELASCSHVKKYVFPRGCGLCYDSTTDDCKVILIYNSFYVVCSNGNYWRKQTNLPILNQVLPTIEQETKFCSYEWAEGVNVEGCVYWSLHRKLRKFDLNVSKNSTIIYFDVKSDELKILPKPNFIRSNDEWFRLTNVKDCLSLYGGMTSSDNFDLDIWTMDVDGWKWLMKLCNVPTICCKHYFITHTKFLCCKENGELVFVGPGHQNVSIYNPKQQQFVKKEYLYCDATCLDSLCFPKINVTMNKRNKRKRK</sequence>
<dbReference type="InterPro" id="IPR013187">
    <property type="entry name" value="F-box-assoc_dom_typ3"/>
</dbReference>
<dbReference type="InterPro" id="IPR050796">
    <property type="entry name" value="SCF_F-box_component"/>
</dbReference>
<evidence type="ECO:0008006" key="5">
    <source>
        <dbReference type="Google" id="ProtNLM"/>
    </source>
</evidence>
<gene>
    <name evidence="3" type="ORF">H5410_048911</name>
</gene>